<dbReference type="InterPro" id="IPR000524">
    <property type="entry name" value="Tscrpt_reg_HTH_GntR"/>
</dbReference>
<feature type="domain" description="HTH gntR-type" evidence="4">
    <location>
        <begin position="52"/>
        <end position="120"/>
    </location>
</feature>
<evidence type="ECO:0000256" key="1">
    <source>
        <dbReference type="ARBA" id="ARBA00023015"/>
    </source>
</evidence>
<dbReference type="PANTHER" id="PTHR44846">
    <property type="entry name" value="MANNOSYL-D-GLYCERATE TRANSPORT/METABOLISM SYSTEM REPRESSOR MNGR-RELATED"/>
    <property type="match status" value="1"/>
</dbReference>
<keyword evidence="6" id="KW-1185">Reference proteome</keyword>
<keyword evidence="2" id="KW-0238">DNA-binding</keyword>
<evidence type="ECO:0000256" key="3">
    <source>
        <dbReference type="ARBA" id="ARBA00023163"/>
    </source>
</evidence>
<organism evidence="5 6">
    <name type="scientific">Nonomuraea monospora</name>
    <dbReference type="NCBI Taxonomy" id="568818"/>
    <lineage>
        <taxon>Bacteria</taxon>
        <taxon>Bacillati</taxon>
        <taxon>Actinomycetota</taxon>
        <taxon>Actinomycetes</taxon>
        <taxon>Streptosporangiales</taxon>
        <taxon>Streptosporangiaceae</taxon>
        <taxon>Nonomuraea</taxon>
    </lineage>
</organism>
<evidence type="ECO:0000259" key="4">
    <source>
        <dbReference type="PROSITE" id="PS50949"/>
    </source>
</evidence>
<dbReference type="SUPFAM" id="SSF46785">
    <property type="entry name" value="Winged helix' DNA-binding domain"/>
    <property type="match status" value="1"/>
</dbReference>
<sequence length="180" mass="19796">MSQDKGLLASSVATSLAITSCQLRSCILSHVKLGSNGGPTYPWTVIDYESEFTVKEQIAADVRRRIEEGEWGPRKRLPSVTHLEQQYGVARNTMLEALGVLRGLGLIYTVKNRGSFVRAGADFVTAIVADGQTRIINRPARDTEIDELDLPEHGWVTVVERAGEVEVFPADKVEIRGSSE</sequence>
<name>A0ABN3C5Y4_9ACTN</name>
<keyword evidence="1" id="KW-0805">Transcription regulation</keyword>
<proteinExistence type="predicted"/>
<evidence type="ECO:0000256" key="2">
    <source>
        <dbReference type="ARBA" id="ARBA00023125"/>
    </source>
</evidence>
<protein>
    <recommendedName>
        <fullName evidence="4">HTH gntR-type domain-containing protein</fullName>
    </recommendedName>
</protein>
<evidence type="ECO:0000313" key="5">
    <source>
        <dbReference type="EMBL" id="GAA2204724.1"/>
    </source>
</evidence>
<dbReference type="CDD" id="cd07377">
    <property type="entry name" value="WHTH_GntR"/>
    <property type="match status" value="1"/>
</dbReference>
<dbReference type="PRINTS" id="PR00035">
    <property type="entry name" value="HTHGNTR"/>
</dbReference>
<comment type="caution">
    <text evidence="5">The sequence shown here is derived from an EMBL/GenBank/DDBJ whole genome shotgun (WGS) entry which is preliminary data.</text>
</comment>
<keyword evidence="3" id="KW-0804">Transcription</keyword>
<dbReference type="InterPro" id="IPR036390">
    <property type="entry name" value="WH_DNA-bd_sf"/>
</dbReference>
<reference evidence="5 6" key="1">
    <citation type="journal article" date="2019" name="Int. J. Syst. Evol. Microbiol.">
        <title>The Global Catalogue of Microorganisms (GCM) 10K type strain sequencing project: providing services to taxonomists for standard genome sequencing and annotation.</title>
        <authorList>
            <consortium name="The Broad Institute Genomics Platform"/>
            <consortium name="The Broad Institute Genome Sequencing Center for Infectious Disease"/>
            <person name="Wu L."/>
            <person name="Ma J."/>
        </authorList>
    </citation>
    <scope>NUCLEOTIDE SEQUENCE [LARGE SCALE GENOMIC DNA]</scope>
    <source>
        <strain evidence="5 6">JCM 16114</strain>
    </source>
</reference>
<dbReference type="Pfam" id="PF00392">
    <property type="entry name" value="GntR"/>
    <property type="match status" value="1"/>
</dbReference>
<dbReference type="Proteomes" id="UP001499843">
    <property type="component" value="Unassembled WGS sequence"/>
</dbReference>
<dbReference type="PROSITE" id="PS51257">
    <property type="entry name" value="PROKAR_LIPOPROTEIN"/>
    <property type="match status" value="1"/>
</dbReference>
<gene>
    <name evidence="5" type="ORF">GCM10009850_005080</name>
</gene>
<dbReference type="PROSITE" id="PS50949">
    <property type="entry name" value="HTH_GNTR"/>
    <property type="match status" value="1"/>
</dbReference>
<dbReference type="PANTHER" id="PTHR44846:SF17">
    <property type="entry name" value="GNTR-FAMILY TRANSCRIPTIONAL REGULATOR"/>
    <property type="match status" value="1"/>
</dbReference>
<evidence type="ECO:0000313" key="6">
    <source>
        <dbReference type="Proteomes" id="UP001499843"/>
    </source>
</evidence>
<dbReference type="SMART" id="SM00345">
    <property type="entry name" value="HTH_GNTR"/>
    <property type="match status" value="1"/>
</dbReference>
<dbReference type="InterPro" id="IPR050679">
    <property type="entry name" value="Bact_HTH_transcr_reg"/>
</dbReference>
<dbReference type="InterPro" id="IPR036388">
    <property type="entry name" value="WH-like_DNA-bd_sf"/>
</dbReference>
<accession>A0ABN3C5Y4</accession>
<dbReference type="EMBL" id="BAAAQX010000001">
    <property type="protein sequence ID" value="GAA2204724.1"/>
    <property type="molecule type" value="Genomic_DNA"/>
</dbReference>
<dbReference type="Gene3D" id="1.10.10.10">
    <property type="entry name" value="Winged helix-like DNA-binding domain superfamily/Winged helix DNA-binding domain"/>
    <property type="match status" value="1"/>
</dbReference>